<dbReference type="AlphaFoldDB" id="A0AAE1DN52"/>
<sequence length="177" mass="19621">MVLLMLIKTSVGLRYPHRTPSFRKFVFLSLAGQLVENFRSELANTFESVSSECAVLELVLQVIYCAYFPSSSRTPLGSLHNLFPSWLKVTLPVSFINLGLAAWYYSRLYFQCVASNQRSARESAGSLDTPQPATEGCRAASTLSVCVVCRVSVWQQLEISSGECGTVGKPRYTPARH</sequence>
<evidence type="ECO:0000313" key="2">
    <source>
        <dbReference type="Proteomes" id="UP001283361"/>
    </source>
</evidence>
<comment type="caution">
    <text evidence="1">The sequence shown here is derived from an EMBL/GenBank/DDBJ whole genome shotgun (WGS) entry which is preliminary data.</text>
</comment>
<name>A0AAE1DN52_9GAST</name>
<protein>
    <submittedName>
        <fullName evidence="1">Uncharacterized protein</fullName>
    </submittedName>
</protein>
<dbReference type="Proteomes" id="UP001283361">
    <property type="component" value="Unassembled WGS sequence"/>
</dbReference>
<accession>A0AAE1DN52</accession>
<gene>
    <name evidence="1" type="ORF">RRG08_053697</name>
</gene>
<evidence type="ECO:0000313" key="1">
    <source>
        <dbReference type="EMBL" id="KAK3776911.1"/>
    </source>
</evidence>
<dbReference type="EMBL" id="JAWDGP010003171">
    <property type="protein sequence ID" value="KAK3776911.1"/>
    <property type="molecule type" value="Genomic_DNA"/>
</dbReference>
<organism evidence="1 2">
    <name type="scientific">Elysia crispata</name>
    <name type="common">lettuce slug</name>
    <dbReference type="NCBI Taxonomy" id="231223"/>
    <lineage>
        <taxon>Eukaryota</taxon>
        <taxon>Metazoa</taxon>
        <taxon>Spiralia</taxon>
        <taxon>Lophotrochozoa</taxon>
        <taxon>Mollusca</taxon>
        <taxon>Gastropoda</taxon>
        <taxon>Heterobranchia</taxon>
        <taxon>Euthyneura</taxon>
        <taxon>Panpulmonata</taxon>
        <taxon>Sacoglossa</taxon>
        <taxon>Placobranchoidea</taxon>
        <taxon>Plakobranchidae</taxon>
        <taxon>Elysia</taxon>
    </lineage>
</organism>
<keyword evidence="2" id="KW-1185">Reference proteome</keyword>
<reference evidence="1" key="1">
    <citation type="journal article" date="2023" name="G3 (Bethesda)">
        <title>A reference genome for the long-term kleptoplast-retaining sea slug Elysia crispata morphotype clarki.</title>
        <authorList>
            <person name="Eastman K.E."/>
            <person name="Pendleton A.L."/>
            <person name="Shaikh M.A."/>
            <person name="Suttiyut T."/>
            <person name="Ogas R."/>
            <person name="Tomko P."/>
            <person name="Gavelis G."/>
            <person name="Widhalm J.R."/>
            <person name="Wisecaver J.H."/>
        </authorList>
    </citation>
    <scope>NUCLEOTIDE SEQUENCE</scope>
    <source>
        <strain evidence="1">ECLA1</strain>
    </source>
</reference>
<proteinExistence type="predicted"/>